<evidence type="ECO:0000313" key="2">
    <source>
        <dbReference type="EMBL" id="BDV31713.1"/>
    </source>
</evidence>
<gene>
    <name evidence="2" type="ORF">Microterr_23730</name>
</gene>
<evidence type="ECO:0000256" key="1">
    <source>
        <dbReference type="SAM" id="MobiDB-lite"/>
    </source>
</evidence>
<sequence>MTERDLPEGVIDADPAGGWESGAAADETTQESTDEATEPVSAPDGLDVGTVEESVEGADPDLSADADTEAEDADRPSTEKDPGQEPRAPHRQDPPAPTHQATGLGVDAPPAP</sequence>
<evidence type="ECO:0000313" key="3">
    <source>
        <dbReference type="Proteomes" id="UP001317779"/>
    </source>
</evidence>
<dbReference type="Proteomes" id="UP001317779">
    <property type="component" value="Chromosome"/>
</dbReference>
<dbReference type="EMBL" id="AP027141">
    <property type="protein sequence ID" value="BDV31713.1"/>
    <property type="molecule type" value="Genomic_DNA"/>
</dbReference>
<feature type="compositionally biased region" description="Acidic residues" evidence="1">
    <location>
        <begin position="28"/>
        <end position="37"/>
    </location>
</feature>
<organism evidence="2 3">
    <name type="scientific">Microbacterium terricola</name>
    <dbReference type="NCBI Taxonomy" id="344163"/>
    <lineage>
        <taxon>Bacteria</taxon>
        <taxon>Bacillati</taxon>
        <taxon>Actinomycetota</taxon>
        <taxon>Actinomycetes</taxon>
        <taxon>Micrococcales</taxon>
        <taxon>Microbacteriaceae</taxon>
        <taxon>Microbacterium</taxon>
    </lineage>
</organism>
<protein>
    <submittedName>
        <fullName evidence="2">Uncharacterized protein</fullName>
    </submittedName>
</protein>
<keyword evidence="3" id="KW-1185">Reference proteome</keyword>
<feature type="compositionally biased region" description="Basic and acidic residues" evidence="1">
    <location>
        <begin position="73"/>
        <end position="93"/>
    </location>
</feature>
<reference evidence="2 3" key="1">
    <citation type="submission" date="2022-12" db="EMBL/GenBank/DDBJ databases">
        <title>Microbacterium terricola strain KV-448 chromosome, complete genome.</title>
        <authorList>
            <person name="Oshima T."/>
            <person name="Moriya T."/>
            <person name="Bessho Y."/>
        </authorList>
    </citation>
    <scope>NUCLEOTIDE SEQUENCE [LARGE SCALE GENOMIC DNA]</scope>
    <source>
        <strain evidence="2 3">KV-448</strain>
    </source>
</reference>
<dbReference type="RefSeq" id="WP_263797706.1">
    <property type="nucleotide sequence ID" value="NZ_AP027141.1"/>
</dbReference>
<accession>A0ABM8E1A0</accession>
<feature type="compositionally biased region" description="Acidic residues" evidence="1">
    <location>
        <begin position="53"/>
        <end position="72"/>
    </location>
</feature>
<proteinExistence type="predicted"/>
<name>A0ABM8E1A0_9MICO</name>
<feature type="region of interest" description="Disordered" evidence="1">
    <location>
        <begin position="1"/>
        <end position="112"/>
    </location>
</feature>